<dbReference type="AlphaFoldDB" id="A0A2T2NSP2"/>
<evidence type="ECO:0000256" key="7">
    <source>
        <dbReference type="RuleBase" id="RU000461"/>
    </source>
</evidence>
<dbReference type="InterPro" id="IPR036396">
    <property type="entry name" value="Cyt_P450_sf"/>
</dbReference>
<evidence type="ECO:0000256" key="8">
    <source>
        <dbReference type="SAM" id="Phobius"/>
    </source>
</evidence>
<comment type="cofactor">
    <cofactor evidence="1 6">
        <name>heme</name>
        <dbReference type="ChEBI" id="CHEBI:30413"/>
    </cofactor>
</comment>
<dbReference type="Pfam" id="PF00067">
    <property type="entry name" value="p450"/>
    <property type="match status" value="1"/>
</dbReference>
<dbReference type="SUPFAM" id="SSF48264">
    <property type="entry name" value="Cytochrome P450"/>
    <property type="match status" value="1"/>
</dbReference>
<evidence type="ECO:0000256" key="4">
    <source>
        <dbReference type="ARBA" id="ARBA00022723"/>
    </source>
</evidence>
<dbReference type="InterPro" id="IPR002401">
    <property type="entry name" value="Cyt_P450_E_grp-I"/>
</dbReference>
<keyword evidence="8" id="KW-1133">Transmembrane helix</keyword>
<gene>
    <name evidence="9" type="ORF">BS50DRAFT_620774</name>
</gene>
<reference evidence="9 10" key="1">
    <citation type="journal article" date="2018" name="Front. Microbiol.">
        <title>Genome-Wide Analysis of Corynespora cassiicola Leaf Fall Disease Putative Effectors.</title>
        <authorList>
            <person name="Lopez D."/>
            <person name="Ribeiro S."/>
            <person name="Label P."/>
            <person name="Fumanal B."/>
            <person name="Venisse J.S."/>
            <person name="Kohler A."/>
            <person name="de Oliveira R.R."/>
            <person name="Labutti K."/>
            <person name="Lipzen A."/>
            <person name="Lail K."/>
            <person name="Bauer D."/>
            <person name="Ohm R.A."/>
            <person name="Barry K.W."/>
            <person name="Spatafora J."/>
            <person name="Grigoriev I.V."/>
            <person name="Martin F.M."/>
            <person name="Pujade-Renaud V."/>
        </authorList>
    </citation>
    <scope>NUCLEOTIDE SEQUENCE [LARGE SCALE GENOMIC DNA]</scope>
    <source>
        <strain evidence="9 10">Philippines</strain>
    </source>
</reference>
<dbReference type="InterPro" id="IPR001128">
    <property type="entry name" value="Cyt_P450"/>
</dbReference>
<keyword evidence="4 6" id="KW-0479">Metal-binding</keyword>
<keyword evidence="5 6" id="KW-0408">Iron</keyword>
<dbReference type="InterPro" id="IPR050121">
    <property type="entry name" value="Cytochrome_P450_monoxygenase"/>
</dbReference>
<proteinExistence type="inferred from homology"/>
<evidence type="ECO:0000256" key="1">
    <source>
        <dbReference type="ARBA" id="ARBA00001971"/>
    </source>
</evidence>
<keyword evidence="8" id="KW-0812">Transmembrane</keyword>
<keyword evidence="7" id="KW-0560">Oxidoreductase</keyword>
<evidence type="ECO:0000256" key="5">
    <source>
        <dbReference type="ARBA" id="ARBA00023004"/>
    </source>
</evidence>
<keyword evidence="10" id="KW-1185">Reference proteome</keyword>
<evidence type="ECO:0000256" key="2">
    <source>
        <dbReference type="ARBA" id="ARBA00010617"/>
    </source>
</evidence>
<dbReference type="PRINTS" id="PR00463">
    <property type="entry name" value="EP450I"/>
</dbReference>
<dbReference type="PANTHER" id="PTHR24305">
    <property type="entry name" value="CYTOCHROME P450"/>
    <property type="match status" value="1"/>
</dbReference>
<dbReference type="Gene3D" id="1.10.630.10">
    <property type="entry name" value="Cytochrome P450"/>
    <property type="match status" value="1"/>
</dbReference>
<dbReference type="GO" id="GO:0004497">
    <property type="term" value="F:monooxygenase activity"/>
    <property type="evidence" value="ECO:0007669"/>
    <property type="project" value="UniProtKB-KW"/>
</dbReference>
<keyword evidence="7 9" id="KW-0503">Monooxygenase</keyword>
<accession>A0A2T2NSP2</accession>
<dbReference type="EMBL" id="KZ678134">
    <property type="protein sequence ID" value="PSN68465.1"/>
    <property type="molecule type" value="Genomic_DNA"/>
</dbReference>
<dbReference type="GO" id="GO:0020037">
    <property type="term" value="F:heme binding"/>
    <property type="evidence" value="ECO:0007669"/>
    <property type="project" value="InterPro"/>
</dbReference>
<dbReference type="PANTHER" id="PTHR24305:SF210">
    <property type="entry name" value="CYTOCHROME P450 MONOOXYGENASE ASQL-RELATED"/>
    <property type="match status" value="1"/>
</dbReference>
<keyword evidence="8" id="KW-0472">Membrane</keyword>
<dbReference type="GO" id="GO:0005506">
    <property type="term" value="F:iron ion binding"/>
    <property type="evidence" value="ECO:0007669"/>
    <property type="project" value="InterPro"/>
</dbReference>
<comment type="similarity">
    <text evidence="2 7">Belongs to the cytochrome P450 family.</text>
</comment>
<dbReference type="STRING" id="1448308.A0A2T2NSP2"/>
<feature type="transmembrane region" description="Helical" evidence="8">
    <location>
        <begin position="20"/>
        <end position="38"/>
    </location>
</feature>
<dbReference type="GO" id="GO:0016705">
    <property type="term" value="F:oxidoreductase activity, acting on paired donors, with incorporation or reduction of molecular oxygen"/>
    <property type="evidence" value="ECO:0007669"/>
    <property type="project" value="InterPro"/>
</dbReference>
<dbReference type="PROSITE" id="PS00086">
    <property type="entry name" value="CYTOCHROME_P450"/>
    <property type="match status" value="1"/>
</dbReference>
<keyword evidence="3 6" id="KW-0349">Heme</keyword>
<dbReference type="PRINTS" id="PR00385">
    <property type="entry name" value="P450"/>
</dbReference>
<evidence type="ECO:0000313" key="10">
    <source>
        <dbReference type="Proteomes" id="UP000240883"/>
    </source>
</evidence>
<evidence type="ECO:0000256" key="6">
    <source>
        <dbReference type="PIRSR" id="PIRSR602401-1"/>
    </source>
</evidence>
<dbReference type="Proteomes" id="UP000240883">
    <property type="component" value="Unassembled WGS sequence"/>
</dbReference>
<dbReference type="CDD" id="cd11058">
    <property type="entry name" value="CYP60B-like"/>
    <property type="match status" value="1"/>
</dbReference>
<evidence type="ECO:0000313" key="9">
    <source>
        <dbReference type="EMBL" id="PSN68465.1"/>
    </source>
</evidence>
<dbReference type="InterPro" id="IPR017972">
    <property type="entry name" value="Cyt_P450_CS"/>
</dbReference>
<sequence>MFGTTNLPNVLPHGFDRHSILLLLFGTGAVYIFARVIYNLFFHPLAKYPGPNIARITNMWLVRTYMSGQMHNIMEEQHQRYGDVVRVGPNQLVFFTAESFKDIHSHAVKGHKPFVKSNFYEIAGEIPGIVTARDPLDHRMQRKSLATAFSARSLKAQEAIVQQYVNHFIKQIGKLGGPSTQGLCMSEAFNWLTFDVISDLTFGEPLHAVAEGKTQPWIAAILSSAYFSSLIGLKNQLPQLNILLPFILPKDISKNAELHWSLVREKTQKRVDYGTNLNRSDFFDHIIKTGEYTRGKMEAQSNVLLSAGSETTATFFTAATYFLLKHPKCLGQLQEEIRSAFTNMEEITSESTARLPYLSAVVEETLRLYPPAAFMLPRISPGAFVDGHFVPKGTTVIADMWSISRDPRYWTDGKSFRPERWIGPSFQDNKAAFNPFSNGPRACIGINLAYMEGRITLAKLLWTYDWENMSPEADLIRDSKMYFFWEKPNVVVRYHPRTT</sequence>
<protein>
    <submittedName>
        <fullName evidence="9">Cytochrome P450 monooxygenase-like protein</fullName>
    </submittedName>
</protein>
<evidence type="ECO:0000256" key="3">
    <source>
        <dbReference type="ARBA" id="ARBA00022617"/>
    </source>
</evidence>
<dbReference type="OrthoDB" id="1470350at2759"/>
<name>A0A2T2NSP2_CORCC</name>
<organism evidence="9 10">
    <name type="scientific">Corynespora cassiicola Philippines</name>
    <dbReference type="NCBI Taxonomy" id="1448308"/>
    <lineage>
        <taxon>Eukaryota</taxon>
        <taxon>Fungi</taxon>
        <taxon>Dikarya</taxon>
        <taxon>Ascomycota</taxon>
        <taxon>Pezizomycotina</taxon>
        <taxon>Dothideomycetes</taxon>
        <taxon>Pleosporomycetidae</taxon>
        <taxon>Pleosporales</taxon>
        <taxon>Corynesporascaceae</taxon>
        <taxon>Corynespora</taxon>
    </lineage>
</organism>
<feature type="binding site" description="axial binding residue" evidence="6">
    <location>
        <position position="443"/>
    </location>
    <ligand>
        <name>heme</name>
        <dbReference type="ChEBI" id="CHEBI:30413"/>
    </ligand>
    <ligandPart>
        <name>Fe</name>
        <dbReference type="ChEBI" id="CHEBI:18248"/>
    </ligandPart>
</feature>